<protein>
    <submittedName>
        <fullName evidence="2">Uncharacterized protein</fullName>
    </submittedName>
</protein>
<feature type="compositionally biased region" description="Polar residues" evidence="1">
    <location>
        <begin position="152"/>
        <end position="168"/>
    </location>
</feature>
<evidence type="ECO:0000313" key="2">
    <source>
        <dbReference type="EMBL" id="OCF56773.1"/>
    </source>
</evidence>
<feature type="region of interest" description="Disordered" evidence="1">
    <location>
        <begin position="40"/>
        <end position="73"/>
    </location>
</feature>
<proteinExistence type="predicted"/>
<reference evidence="2 3" key="1">
    <citation type="submission" date="2013-07" db="EMBL/GenBank/DDBJ databases">
        <title>The Genome Sequence of Kwoniella mangroviensis CBS10435.</title>
        <authorList>
            <consortium name="The Broad Institute Genome Sequencing Platform"/>
            <person name="Cuomo C."/>
            <person name="Litvintseva A."/>
            <person name="Chen Y."/>
            <person name="Heitman J."/>
            <person name="Sun S."/>
            <person name="Springer D."/>
            <person name="Dromer F."/>
            <person name="Young S.K."/>
            <person name="Zeng Q."/>
            <person name="Gargeya S."/>
            <person name="Fitzgerald M."/>
            <person name="Abouelleil A."/>
            <person name="Alvarado L."/>
            <person name="Berlin A.M."/>
            <person name="Chapman S.B."/>
            <person name="Dewar J."/>
            <person name="Goldberg J."/>
            <person name="Griggs A."/>
            <person name="Gujja S."/>
            <person name="Hansen M."/>
            <person name="Howarth C."/>
            <person name="Imamovic A."/>
            <person name="Larimer J."/>
            <person name="McCowan C."/>
            <person name="Murphy C."/>
            <person name="Pearson M."/>
            <person name="Priest M."/>
            <person name="Roberts A."/>
            <person name="Saif S."/>
            <person name="Shea T."/>
            <person name="Sykes S."/>
            <person name="Wortman J."/>
            <person name="Nusbaum C."/>
            <person name="Birren B."/>
        </authorList>
    </citation>
    <scope>NUCLEOTIDE SEQUENCE [LARGE SCALE GENOMIC DNA]</scope>
    <source>
        <strain evidence="2 3">CBS 10435</strain>
    </source>
</reference>
<feature type="compositionally biased region" description="Basic residues" evidence="1">
    <location>
        <begin position="188"/>
        <end position="200"/>
    </location>
</feature>
<feature type="region of interest" description="Disordered" evidence="1">
    <location>
        <begin position="337"/>
        <end position="356"/>
    </location>
</feature>
<dbReference type="EMBL" id="KI669464">
    <property type="protein sequence ID" value="OCF56773.1"/>
    <property type="molecule type" value="Genomic_DNA"/>
</dbReference>
<feature type="region of interest" description="Disordered" evidence="1">
    <location>
        <begin position="125"/>
        <end position="210"/>
    </location>
</feature>
<organism evidence="2 3">
    <name type="scientific">Kwoniella mangroviensis CBS 10435</name>
    <dbReference type="NCBI Taxonomy" id="1331196"/>
    <lineage>
        <taxon>Eukaryota</taxon>
        <taxon>Fungi</taxon>
        <taxon>Dikarya</taxon>
        <taxon>Basidiomycota</taxon>
        <taxon>Agaricomycotina</taxon>
        <taxon>Tremellomycetes</taxon>
        <taxon>Tremellales</taxon>
        <taxon>Cryptococcaceae</taxon>
        <taxon>Kwoniella</taxon>
    </lineage>
</organism>
<dbReference type="AlphaFoldDB" id="A0A1B9IMI5"/>
<feature type="compositionally biased region" description="Low complexity" evidence="1">
    <location>
        <begin position="170"/>
        <end position="182"/>
    </location>
</feature>
<sequence>MTSSSLTMEIPTVTTENSLAVSAYHAALSQYVNSLLQSHSHSSTSSSCRLPSRSTSNSRSRSQSPSPNNLRRRSTIKAFNQLNNIKNNDNSNGINESLLDPNIRVETLVDGKIKPDLLEHENLEKIDQGQHQDQDITHRSGHECGGDAPKSSIATHRSVITTVTTDGSQVEVESSSISISGGNDTNRGRVRSRSKTIRPKKLGDHDRSESYDHKRRLKFAKNRAQLDSKVNYWLQGVRDASPEGVEMSPDIPPEIPDPIPSPSIPHAVIHRSTIPSSTNVSTSKVATPITVKLSPLILYDDFPTKAEQHSPRFVPNALSPRSDFAFNIDHMPVPIPIPMGGKSTNPGSEIGYTKSGLNFSSNSSKATLKSHHHCNHSTGTSEKGPESSNNQQRDNKDEWLLDVLGQSDNWDIPCRIPPISEDESRTGIEKRRSRNPIRVMVSGEMPTPKPVVAGTSFWG</sequence>
<keyword evidence="3" id="KW-1185">Reference proteome</keyword>
<evidence type="ECO:0000256" key="1">
    <source>
        <dbReference type="SAM" id="MobiDB-lite"/>
    </source>
</evidence>
<accession>A0A1B9IMI5</accession>
<dbReference type="OrthoDB" id="2565347at2759"/>
<evidence type="ECO:0000313" key="3">
    <source>
        <dbReference type="Proteomes" id="UP000092583"/>
    </source>
</evidence>
<reference evidence="3" key="2">
    <citation type="submission" date="2013-12" db="EMBL/GenBank/DDBJ databases">
        <title>Evolution of pathogenesis and genome organization in the Tremellales.</title>
        <authorList>
            <person name="Cuomo C."/>
            <person name="Litvintseva A."/>
            <person name="Heitman J."/>
            <person name="Chen Y."/>
            <person name="Sun S."/>
            <person name="Springer D."/>
            <person name="Dromer F."/>
            <person name="Young S."/>
            <person name="Zeng Q."/>
            <person name="Chapman S."/>
            <person name="Gujja S."/>
            <person name="Saif S."/>
            <person name="Birren B."/>
        </authorList>
    </citation>
    <scope>NUCLEOTIDE SEQUENCE [LARGE SCALE GENOMIC DNA]</scope>
    <source>
        <strain evidence="3">CBS 10435</strain>
    </source>
</reference>
<feature type="region of interest" description="Disordered" evidence="1">
    <location>
        <begin position="362"/>
        <end position="393"/>
    </location>
</feature>
<feature type="compositionally biased region" description="Basic and acidic residues" evidence="1">
    <location>
        <begin position="201"/>
        <end position="210"/>
    </location>
</feature>
<dbReference type="Proteomes" id="UP000092583">
    <property type="component" value="Unassembled WGS sequence"/>
</dbReference>
<gene>
    <name evidence="2" type="ORF">L486_05628</name>
</gene>
<name>A0A1B9IMI5_9TREE</name>
<feature type="compositionally biased region" description="Low complexity" evidence="1">
    <location>
        <begin position="40"/>
        <end position="69"/>
    </location>
</feature>
<feature type="compositionally biased region" description="Basic and acidic residues" evidence="1">
    <location>
        <begin position="125"/>
        <end position="145"/>
    </location>
</feature>
<feature type="compositionally biased region" description="Polar residues" evidence="1">
    <location>
        <begin position="376"/>
        <end position="392"/>
    </location>
</feature>